<feature type="compositionally biased region" description="Polar residues" evidence="2">
    <location>
        <begin position="87"/>
        <end position="99"/>
    </location>
</feature>
<dbReference type="InterPro" id="IPR051463">
    <property type="entry name" value="Peptidase_U62_metallo"/>
</dbReference>
<dbReference type="Proteomes" id="UP000766904">
    <property type="component" value="Unassembled WGS sequence"/>
</dbReference>
<feature type="compositionally biased region" description="Basic and acidic residues" evidence="2">
    <location>
        <begin position="100"/>
        <end position="111"/>
    </location>
</feature>
<reference evidence="4" key="1">
    <citation type="submission" date="2017-11" db="EMBL/GenBank/DDBJ databases">
        <authorList>
            <person name="Kajale S.C."/>
            <person name="Sharma A."/>
        </authorList>
    </citation>
    <scope>NUCLEOTIDE SEQUENCE</scope>
    <source>
        <strain evidence="4">LS1_42</strain>
    </source>
</reference>
<feature type="region of interest" description="Disordered" evidence="2">
    <location>
        <begin position="87"/>
        <end position="111"/>
    </location>
</feature>
<keyword evidence="4" id="KW-0645">Protease</keyword>
<dbReference type="RefSeq" id="WP_148859695.1">
    <property type="nucleotide sequence ID" value="NZ_PHNJ01000013.1"/>
</dbReference>
<proteinExistence type="inferred from homology"/>
<dbReference type="InterPro" id="IPR036059">
    <property type="entry name" value="TldD/PmbA_sf"/>
</dbReference>
<evidence type="ECO:0000256" key="2">
    <source>
        <dbReference type="SAM" id="MobiDB-lite"/>
    </source>
</evidence>
<dbReference type="Gene3D" id="3.30.2290.10">
    <property type="entry name" value="PmbA/TldD superfamily"/>
    <property type="match status" value="1"/>
</dbReference>
<dbReference type="PANTHER" id="PTHR30624">
    <property type="entry name" value="UNCHARACTERIZED PROTEIN TLDD AND PMBA"/>
    <property type="match status" value="1"/>
</dbReference>
<dbReference type="InterPro" id="IPR045569">
    <property type="entry name" value="Metalloprtase-TldD/E_C"/>
</dbReference>
<dbReference type="OrthoDB" id="98233at2157"/>
<dbReference type="SUPFAM" id="SSF111283">
    <property type="entry name" value="Putative modulator of DNA gyrase, PmbA/TldD"/>
    <property type="match status" value="1"/>
</dbReference>
<evidence type="ECO:0000259" key="3">
    <source>
        <dbReference type="Pfam" id="PF19289"/>
    </source>
</evidence>
<evidence type="ECO:0000313" key="5">
    <source>
        <dbReference type="Proteomes" id="UP000766904"/>
    </source>
</evidence>
<dbReference type="Pfam" id="PF19289">
    <property type="entry name" value="PmbA_TldD_3rd"/>
    <property type="match status" value="1"/>
</dbReference>
<feature type="domain" description="Metalloprotease TldD/E C-terminal" evidence="3">
    <location>
        <begin position="228"/>
        <end position="366"/>
    </location>
</feature>
<dbReference type="GO" id="GO:0008237">
    <property type="term" value="F:metallopeptidase activity"/>
    <property type="evidence" value="ECO:0007669"/>
    <property type="project" value="InterPro"/>
</dbReference>
<name>A0A8J8PYT8_9EURY</name>
<dbReference type="AlphaFoldDB" id="A0A8J8PYT8"/>
<evidence type="ECO:0000313" key="4">
    <source>
        <dbReference type="EMBL" id="TYL36950.1"/>
    </source>
</evidence>
<dbReference type="PANTHER" id="PTHR30624:SF4">
    <property type="entry name" value="METALLOPROTEASE TLDD"/>
    <property type="match status" value="1"/>
</dbReference>
<protein>
    <submittedName>
        <fullName evidence="4">Zn-dependent protease</fullName>
    </submittedName>
</protein>
<dbReference type="InterPro" id="IPR035068">
    <property type="entry name" value="TldD/PmbA_N"/>
</dbReference>
<gene>
    <name evidence="4" type="ORF">CV102_19540</name>
</gene>
<evidence type="ECO:0000256" key="1">
    <source>
        <dbReference type="ARBA" id="ARBA00005836"/>
    </source>
</evidence>
<comment type="caution">
    <text evidence="4">The sequence shown here is derived from an EMBL/GenBank/DDBJ whole genome shotgun (WGS) entry which is preliminary data.</text>
</comment>
<dbReference type="GO" id="GO:0005829">
    <property type="term" value="C:cytosol"/>
    <property type="evidence" value="ECO:0007669"/>
    <property type="project" value="TreeGrafter"/>
</dbReference>
<accession>A0A8J8PYT8</accession>
<keyword evidence="4" id="KW-0378">Hydrolase</keyword>
<sequence>MSEQGGVADAVDELLTILESDDRVSFAEVGGTTRSATEVVITETGVRSDNEWTTTGVWCRVFAGGSAAYRFTSELSSEALSDAANRATTGGDQLAQSTAERVDIESSHRGVHDGWARESVADRSLSEKRASVQAAPDEVETALDRTRVTYADERVDHSIATTADSVVRTTVDRASVDVTLVPVDGPKLRRHHGSTRGAAFLDRLPSLFAEIDRDASTIASAAEADSPSGTSTVVLSPSATGQLCHEIGGYLAADVAAFGFSPFEQGDRLTDAPLTIDDGVRAGSWAATAYDAEARPTTPVRLVDRGQVESFLHDTTTAAEAGQVPTGNAIPAIGFEQPPRIHHRHLDVHAGAASRDELLADADVYVRRFGPAFYRDEFERTQRSGAMPPSSLYAHDVAERMGDRPDAGTVELPIAEGFLVENGELGPAVDSTVVWTADALESIDGIGETRSTVTGVASKHKSRIPYAVTAPAVRLDVRCEN</sequence>
<organism evidence="4 5">
    <name type="scientific">Natronococcus pandeyae</name>
    <dbReference type="NCBI Taxonomy" id="2055836"/>
    <lineage>
        <taxon>Archaea</taxon>
        <taxon>Methanobacteriati</taxon>
        <taxon>Methanobacteriota</taxon>
        <taxon>Stenosarchaea group</taxon>
        <taxon>Halobacteria</taxon>
        <taxon>Halobacteriales</taxon>
        <taxon>Natrialbaceae</taxon>
        <taxon>Natronococcus</taxon>
    </lineage>
</organism>
<dbReference type="EMBL" id="PHNJ01000013">
    <property type="protein sequence ID" value="TYL36950.1"/>
    <property type="molecule type" value="Genomic_DNA"/>
</dbReference>
<keyword evidence="5" id="KW-1185">Reference proteome</keyword>
<dbReference type="GO" id="GO:0006508">
    <property type="term" value="P:proteolysis"/>
    <property type="evidence" value="ECO:0007669"/>
    <property type="project" value="UniProtKB-KW"/>
</dbReference>
<comment type="similarity">
    <text evidence="1">Belongs to the peptidase U62 family.</text>
</comment>